<evidence type="ECO:0000313" key="2">
    <source>
        <dbReference type="Proteomes" id="UP000619244"/>
    </source>
</evidence>
<protein>
    <submittedName>
        <fullName evidence="1">Uncharacterized protein</fullName>
    </submittedName>
</protein>
<keyword evidence="2" id="KW-1185">Reference proteome</keyword>
<organism evidence="1 2">
    <name type="scientific">Streptomyces minutiscleroticus</name>
    <dbReference type="NCBI Taxonomy" id="68238"/>
    <lineage>
        <taxon>Bacteria</taxon>
        <taxon>Bacillati</taxon>
        <taxon>Actinomycetota</taxon>
        <taxon>Actinomycetes</taxon>
        <taxon>Kitasatosporales</taxon>
        <taxon>Streptomycetaceae</taxon>
        <taxon>Streptomyces</taxon>
    </lineage>
</organism>
<gene>
    <name evidence="1" type="ORF">GCM10010358_45980</name>
</gene>
<reference evidence="1" key="1">
    <citation type="journal article" date="2014" name="Int. J. Syst. Evol. Microbiol.">
        <title>Complete genome sequence of Corynebacterium casei LMG S-19264T (=DSM 44701T), isolated from a smear-ripened cheese.</title>
        <authorList>
            <consortium name="US DOE Joint Genome Institute (JGI-PGF)"/>
            <person name="Walter F."/>
            <person name="Albersmeier A."/>
            <person name="Kalinowski J."/>
            <person name="Ruckert C."/>
        </authorList>
    </citation>
    <scope>NUCLEOTIDE SEQUENCE</scope>
    <source>
        <strain evidence="1">JCM 4790</strain>
    </source>
</reference>
<accession>A0A918NQ01</accession>
<sequence>MSTPFRNFRLGVDTTAAAPWGRLRANGPARVAAYDAARSATVTYVEVRCRTRTLEFVGLAPTDASVPSIAMRRPG</sequence>
<dbReference type="AlphaFoldDB" id="A0A918NQ01"/>
<dbReference type="Proteomes" id="UP000619244">
    <property type="component" value="Unassembled WGS sequence"/>
</dbReference>
<comment type="caution">
    <text evidence="1">The sequence shown here is derived from an EMBL/GenBank/DDBJ whole genome shotgun (WGS) entry which is preliminary data.</text>
</comment>
<proteinExistence type="predicted"/>
<reference evidence="1" key="2">
    <citation type="submission" date="2020-09" db="EMBL/GenBank/DDBJ databases">
        <authorList>
            <person name="Sun Q."/>
            <person name="Ohkuma M."/>
        </authorList>
    </citation>
    <scope>NUCLEOTIDE SEQUENCE</scope>
    <source>
        <strain evidence="1">JCM 4790</strain>
    </source>
</reference>
<name>A0A918NQ01_9ACTN</name>
<evidence type="ECO:0000313" key="1">
    <source>
        <dbReference type="EMBL" id="GGX86734.1"/>
    </source>
</evidence>
<dbReference type="EMBL" id="BMVU01000024">
    <property type="protein sequence ID" value="GGX86734.1"/>
    <property type="molecule type" value="Genomic_DNA"/>
</dbReference>